<dbReference type="PANTHER" id="PTHR11614">
    <property type="entry name" value="PHOSPHOLIPASE-RELATED"/>
    <property type="match status" value="1"/>
</dbReference>
<protein>
    <submittedName>
        <fullName evidence="2">Alpha/beta hydrolase</fullName>
    </submittedName>
</protein>
<reference evidence="2 3" key="1">
    <citation type="submission" date="2023-06" db="EMBL/GenBank/DDBJ databases">
        <title>Five Gram-positive bacteria isolated from mangrove sediments in Shenzhen, Guangdong, China.</title>
        <authorList>
            <person name="Yu S."/>
            <person name="Zheng W."/>
            <person name="Huang Y."/>
        </authorList>
    </citation>
    <scope>NUCLEOTIDE SEQUENCE [LARGE SCALE GENOMIC DNA]</scope>
    <source>
        <strain evidence="2 3">SaN35-3</strain>
    </source>
</reference>
<evidence type="ECO:0000313" key="3">
    <source>
        <dbReference type="Proteomes" id="UP001197974"/>
    </source>
</evidence>
<feature type="domain" description="Serine aminopeptidase S33" evidence="1">
    <location>
        <begin position="8"/>
        <end position="241"/>
    </location>
</feature>
<dbReference type="EMBL" id="CP129013">
    <property type="protein sequence ID" value="WLR41174.1"/>
    <property type="molecule type" value="Genomic_DNA"/>
</dbReference>
<proteinExistence type="predicted"/>
<keyword evidence="2" id="KW-0378">Hydrolase</keyword>
<dbReference type="SUPFAM" id="SSF53474">
    <property type="entry name" value="alpha/beta-Hydrolases"/>
    <property type="match status" value="1"/>
</dbReference>
<accession>A0ABY9JQT9</accession>
<organism evidence="2 3">
    <name type="scientific">Bacillus carboniphilus</name>
    <dbReference type="NCBI Taxonomy" id="86663"/>
    <lineage>
        <taxon>Bacteria</taxon>
        <taxon>Bacillati</taxon>
        <taxon>Bacillota</taxon>
        <taxon>Bacilli</taxon>
        <taxon>Bacillales</taxon>
        <taxon>Bacillaceae</taxon>
        <taxon>Bacillus</taxon>
    </lineage>
</organism>
<dbReference type="PRINTS" id="PR00111">
    <property type="entry name" value="ABHYDROLASE"/>
</dbReference>
<evidence type="ECO:0000313" key="2">
    <source>
        <dbReference type="EMBL" id="WLR41174.1"/>
    </source>
</evidence>
<keyword evidence="3" id="KW-1185">Reference proteome</keyword>
<dbReference type="Gene3D" id="3.40.50.1820">
    <property type="entry name" value="alpha/beta hydrolase"/>
    <property type="match status" value="1"/>
</dbReference>
<dbReference type="Proteomes" id="UP001197974">
    <property type="component" value="Chromosome"/>
</dbReference>
<evidence type="ECO:0000259" key="1">
    <source>
        <dbReference type="Pfam" id="PF12146"/>
    </source>
</evidence>
<dbReference type="InterPro" id="IPR051044">
    <property type="entry name" value="MAG_DAG_Lipase"/>
</dbReference>
<gene>
    <name evidence="2" type="ORF">LC087_09330</name>
</gene>
<dbReference type="InterPro" id="IPR022742">
    <property type="entry name" value="Hydrolase_4"/>
</dbReference>
<dbReference type="Pfam" id="PF12146">
    <property type="entry name" value="Hydrolase_4"/>
    <property type="match status" value="1"/>
</dbReference>
<sequence length="264" mass="31303">MKRWLADKPKAVIVIVHGAFEYHGRYKWLVEMWRSTGYHVIMGDLPGQGLTTRRRGHIEAFDEYIEEVGNWIREAQTYKLPIALLGHSMGGLVTIRSLQETEVNINCIVLSSPCLGIMQKPSKIVDFLSRGMNIFTPSLKYQPKLTVDMVTRNKEIQHFEQNDSLYVRKISVRWYRELMLAIEEAYKQIEKFPDIPLLVLQGGEDKVVDKQKVRKWFNEVDLKEKMYKEWEGYYHEIFNEEKREQVFELAEWFVQQHVLPYNMN</sequence>
<dbReference type="InterPro" id="IPR000073">
    <property type="entry name" value="AB_hydrolase_1"/>
</dbReference>
<dbReference type="GO" id="GO:0016787">
    <property type="term" value="F:hydrolase activity"/>
    <property type="evidence" value="ECO:0007669"/>
    <property type="project" value="UniProtKB-KW"/>
</dbReference>
<name>A0ABY9JQT9_9BACI</name>
<dbReference type="RefSeq" id="WP_226539104.1">
    <property type="nucleotide sequence ID" value="NZ_CP129013.1"/>
</dbReference>
<dbReference type="InterPro" id="IPR029058">
    <property type="entry name" value="AB_hydrolase_fold"/>
</dbReference>